<gene>
    <name evidence="1" type="ORF">I4Q42_23945</name>
</gene>
<evidence type="ECO:0000313" key="1">
    <source>
        <dbReference type="EMBL" id="MBI1686732.1"/>
    </source>
</evidence>
<sequence>MTGRASPDPSPDLCPERQRALVKVRDAENASNLRDFEGAVLHNSIDCQWRSRADYFWGREQIRAYLARRWRRETERRVITELWAAEANRLALRFVAEFRDDGGDWRRAHGAENWELNAGGLIRRRFTSVNEQPIQEHERVLRWPAGVRPDDHPALSDLGL</sequence>
<evidence type="ECO:0000313" key="2">
    <source>
        <dbReference type="Proteomes" id="UP000639859"/>
    </source>
</evidence>
<dbReference type="EMBL" id="JADWOX010000026">
    <property type="protein sequence ID" value="MBI1686732.1"/>
    <property type="molecule type" value="Genomic_DNA"/>
</dbReference>
<dbReference type="Pfam" id="PF07080">
    <property type="entry name" value="DUF1348"/>
    <property type="match status" value="1"/>
</dbReference>
<dbReference type="PANTHER" id="PTHR31757">
    <property type="entry name" value="SLL0781 PROTEIN"/>
    <property type="match status" value="1"/>
</dbReference>
<comment type="caution">
    <text evidence="1">The sequence shown here is derived from an EMBL/GenBank/DDBJ whole genome shotgun (WGS) entry which is preliminary data.</text>
</comment>
<dbReference type="Proteomes" id="UP000639859">
    <property type="component" value="Unassembled WGS sequence"/>
</dbReference>
<accession>A0ABS0T4B6</accession>
<proteinExistence type="predicted"/>
<dbReference type="InterPro" id="IPR009783">
    <property type="entry name" value="DUF1348"/>
</dbReference>
<name>A0ABS0T4B6_9CAUL</name>
<dbReference type="PANTHER" id="PTHR31757:SF0">
    <property type="entry name" value="SLL0781 PROTEIN"/>
    <property type="match status" value="1"/>
</dbReference>
<dbReference type="InterPro" id="IPR032710">
    <property type="entry name" value="NTF2-like_dom_sf"/>
</dbReference>
<dbReference type="RefSeq" id="WP_198578616.1">
    <property type="nucleotide sequence ID" value="NZ_JADWOX010000026.1"/>
</dbReference>
<keyword evidence="2" id="KW-1185">Reference proteome</keyword>
<dbReference type="SUPFAM" id="SSF54427">
    <property type="entry name" value="NTF2-like"/>
    <property type="match status" value="1"/>
</dbReference>
<dbReference type="Gene3D" id="3.10.450.50">
    <property type="match status" value="1"/>
</dbReference>
<organism evidence="1 2">
    <name type="scientific">Caulobacter hibisci</name>
    <dbReference type="NCBI Taxonomy" id="2035993"/>
    <lineage>
        <taxon>Bacteria</taxon>
        <taxon>Pseudomonadati</taxon>
        <taxon>Pseudomonadota</taxon>
        <taxon>Alphaproteobacteria</taxon>
        <taxon>Caulobacterales</taxon>
        <taxon>Caulobacteraceae</taxon>
        <taxon>Caulobacter</taxon>
    </lineage>
</organism>
<reference evidence="1 2" key="1">
    <citation type="submission" date="2020-11" db="EMBL/GenBank/DDBJ databases">
        <title>genome sequence of strain KACC 18849.</title>
        <authorList>
            <person name="Gao J."/>
            <person name="Zhang X."/>
        </authorList>
    </citation>
    <scope>NUCLEOTIDE SEQUENCE [LARGE SCALE GENOMIC DNA]</scope>
    <source>
        <strain evidence="1 2">KACC 18849</strain>
    </source>
</reference>
<protein>
    <submittedName>
        <fullName evidence="1">DUF1348 family protein</fullName>
    </submittedName>
</protein>